<reference evidence="1" key="3">
    <citation type="submission" date="2022-06" db="UniProtKB">
        <authorList>
            <consortium name="EnsemblPlants"/>
        </authorList>
    </citation>
    <scope>IDENTIFICATION</scope>
</reference>
<protein>
    <submittedName>
        <fullName evidence="1">Uncharacterized protein</fullName>
    </submittedName>
</protein>
<organism evidence="1 2">
    <name type="scientific">Triticum urartu</name>
    <name type="common">Red wild einkorn</name>
    <name type="synonym">Crithodium urartu</name>
    <dbReference type="NCBI Taxonomy" id="4572"/>
    <lineage>
        <taxon>Eukaryota</taxon>
        <taxon>Viridiplantae</taxon>
        <taxon>Streptophyta</taxon>
        <taxon>Embryophyta</taxon>
        <taxon>Tracheophyta</taxon>
        <taxon>Spermatophyta</taxon>
        <taxon>Magnoliopsida</taxon>
        <taxon>Liliopsida</taxon>
        <taxon>Poales</taxon>
        <taxon>Poaceae</taxon>
        <taxon>BOP clade</taxon>
        <taxon>Pooideae</taxon>
        <taxon>Triticodae</taxon>
        <taxon>Triticeae</taxon>
        <taxon>Triticinae</taxon>
        <taxon>Triticum</taxon>
    </lineage>
</organism>
<name>A0A8R7V0Q2_TRIUA</name>
<dbReference type="Gramene" id="TuG1812G0600003789.01.T01">
    <property type="protein sequence ID" value="TuG1812G0600003789.01.T01"/>
    <property type="gene ID" value="TuG1812G0600003789.01"/>
</dbReference>
<dbReference type="AlphaFoldDB" id="A0A8R7V0Q2"/>
<reference evidence="1" key="2">
    <citation type="submission" date="2018-03" db="EMBL/GenBank/DDBJ databases">
        <title>The Triticum urartu genome reveals the dynamic nature of wheat genome evolution.</title>
        <authorList>
            <person name="Ling H."/>
            <person name="Ma B."/>
            <person name="Shi X."/>
            <person name="Liu H."/>
            <person name="Dong L."/>
            <person name="Sun H."/>
            <person name="Cao Y."/>
            <person name="Gao Q."/>
            <person name="Zheng S."/>
            <person name="Li Y."/>
            <person name="Yu Y."/>
            <person name="Du H."/>
            <person name="Qi M."/>
            <person name="Li Y."/>
            <person name="Yu H."/>
            <person name="Cui Y."/>
            <person name="Wang N."/>
            <person name="Chen C."/>
            <person name="Wu H."/>
            <person name="Zhao Y."/>
            <person name="Zhang J."/>
            <person name="Li Y."/>
            <person name="Zhou W."/>
            <person name="Zhang B."/>
            <person name="Hu W."/>
            <person name="Eijk M."/>
            <person name="Tang J."/>
            <person name="Witsenboer H."/>
            <person name="Zhao S."/>
            <person name="Li Z."/>
            <person name="Zhang A."/>
            <person name="Wang D."/>
            <person name="Liang C."/>
        </authorList>
    </citation>
    <scope>NUCLEOTIDE SEQUENCE [LARGE SCALE GENOMIC DNA]</scope>
    <source>
        <strain evidence="1">cv. G1812</strain>
    </source>
</reference>
<proteinExistence type="predicted"/>
<accession>A0A8R7V0Q2</accession>
<dbReference type="EnsemblPlants" id="TuG1812G0600003789.01.T01">
    <property type="protein sequence ID" value="TuG1812G0600003789.01.T01"/>
    <property type="gene ID" value="TuG1812G0600003789.01"/>
</dbReference>
<gene>
    <name evidence="1" type="primary">LOC125512776</name>
</gene>
<keyword evidence="2" id="KW-1185">Reference proteome</keyword>
<evidence type="ECO:0000313" key="2">
    <source>
        <dbReference type="Proteomes" id="UP000015106"/>
    </source>
</evidence>
<dbReference type="Proteomes" id="UP000015106">
    <property type="component" value="Chromosome 6"/>
</dbReference>
<sequence>MLDIVPTLFDEGYDLMYESNPSFCIKASAWKLCCVGFSSGSGVSPSRYCMTSRMLGLEPGNGCRHKSPIFSTRDASSTL</sequence>
<evidence type="ECO:0000313" key="1">
    <source>
        <dbReference type="EnsemblPlants" id="TuG1812G0600003789.01.T01"/>
    </source>
</evidence>
<reference evidence="2" key="1">
    <citation type="journal article" date="2013" name="Nature">
        <title>Draft genome of the wheat A-genome progenitor Triticum urartu.</title>
        <authorList>
            <person name="Ling H.Q."/>
            <person name="Zhao S."/>
            <person name="Liu D."/>
            <person name="Wang J."/>
            <person name="Sun H."/>
            <person name="Zhang C."/>
            <person name="Fan H."/>
            <person name="Li D."/>
            <person name="Dong L."/>
            <person name="Tao Y."/>
            <person name="Gao C."/>
            <person name="Wu H."/>
            <person name="Li Y."/>
            <person name="Cui Y."/>
            <person name="Guo X."/>
            <person name="Zheng S."/>
            <person name="Wang B."/>
            <person name="Yu K."/>
            <person name="Liang Q."/>
            <person name="Yang W."/>
            <person name="Lou X."/>
            <person name="Chen J."/>
            <person name="Feng M."/>
            <person name="Jian J."/>
            <person name="Zhang X."/>
            <person name="Luo G."/>
            <person name="Jiang Y."/>
            <person name="Liu J."/>
            <person name="Wang Z."/>
            <person name="Sha Y."/>
            <person name="Zhang B."/>
            <person name="Wu H."/>
            <person name="Tang D."/>
            <person name="Shen Q."/>
            <person name="Xue P."/>
            <person name="Zou S."/>
            <person name="Wang X."/>
            <person name="Liu X."/>
            <person name="Wang F."/>
            <person name="Yang Y."/>
            <person name="An X."/>
            <person name="Dong Z."/>
            <person name="Zhang K."/>
            <person name="Zhang X."/>
            <person name="Luo M.C."/>
            <person name="Dvorak J."/>
            <person name="Tong Y."/>
            <person name="Wang J."/>
            <person name="Yang H."/>
            <person name="Li Z."/>
            <person name="Wang D."/>
            <person name="Zhang A."/>
            <person name="Wang J."/>
        </authorList>
    </citation>
    <scope>NUCLEOTIDE SEQUENCE</scope>
    <source>
        <strain evidence="2">cv. G1812</strain>
    </source>
</reference>